<evidence type="ECO:0000259" key="8">
    <source>
        <dbReference type="PROSITE" id="PS50850"/>
    </source>
</evidence>
<sequence length="414" mass="44170">MEAIAPARMGRSFRWLLASSWTTNIGDGLALASGPLLIASQTHDPFLVALAVLLQRLPWLLFGLQAGALADRLDRRLLVVVVDGARAVVLAALAFTIITGAVSIGLVLTTMFLLGVAEVFADTTTGTLLPMVVEKADLGIGNARIMAGMITANQMVGPPIGAALFALGMYYPFVLQAVCVALGAFLVSRMVTPPLPPPAEPTHIRQDIREGFRWTWGHAPVRTLTLAIVTFNVTFGAAWSVLVLYSIRILGMGEIGFGMLTSVGAVGGLLGTLSYDWLERHFSLARIMRVGLVIETLTHLALAVNTSFLIALVIMFVFGAHAFIWGTTSRTVRMRAVPTEFQGRVGSVYLVGVFGGLVVGNALGGLIASAWGVTAPFWFAFMGSAVILALIWRELEHIAHADEQVLASQTAYDG</sequence>
<evidence type="ECO:0000256" key="1">
    <source>
        <dbReference type="ARBA" id="ARBA00004651"/>
    </source>
</evidence>
<dbReference type="InterPro" id="IPR010290">
    <property type="entry name" value="TM_effector"/>
</dbReference>
<protein>
    <submittedName>
        <fullName evidence="9">MFS transporter</fullName>
    </submittedName>
</protein>
<dbReference type="GO" id="GO:0005886">
    <property type="term" value="C:plasma membrane"/>
    <property type="evidence" value="ECO:0007669"/>
    <property type="project" value="UniProtKB-SubCell"/>
</dbReference>
<dbReference type="PROSITE" id="PS50850">
    <property type="entry name" value="MFS"/>
    <property type="match status" value="1"/>
</dbReference>
<gene>
    <name evidence="9" type="ORF">EKO23_15325</name>
</gene>
<evidence type="ECO:0000256" key="7">
    <source>
        <dbReference type="SAM" id="Phobius"/>
    </source>
</evidence>
<dbReference type="PANTHER" id="PTHR23513:SF6">
    <property type="entry name" value="MAJOR FACILITATOR SUPERFAMILY ASSOCIATED DOMAIN-CONTAINING PROTEIN"/>
    <property type="match status" value="1"/>
</dbReference>
<feature type="transmembrane region" description="Helical" evidence="7">
    <location>
        <begin position="298"/>
        <end position="326"/>
    </location>
</feature>
<dbReference type="InterPro" id="IPR020846">
    <property type="entry name" value="MFS_dom"/>
</dbReference>
<feature type="domain" description="Major facilitator superfamily (MFS) profile" evidence="8">
    <location>
        <begin position="220"/>
        <end position="414"/>
    </location>
</feature>
<evidence type="ECO:0000313" key="10">
    <source>
        <dbReference type="Proteomes" id="UP000295198"/>
    </source>
</evidence>
<evidence type="ECO:0000256" key="2">
    <source>
        <dbReference type="ARBA" id="ARBA00022448"/>
    </source>
</evidence>
<proteinExistence type="predicted"/>
<dbReference type="AlphaFoldDB" id="A0A4Q4Z9S9"/>
<keyword evidence="10" id="KW-1185">Reference proteome</keyword>
<feature type="transmembrane region" description="Helical" evidence="7">
    <location>
        <begin position="162"/>
        <end position="187"/>
    </location>
</feature>
<dbReference type="CDD" id="cd06173">
    <property type="entry name" value="MFS_MefA_like"/>
    <property type="match status" value="1"/>
</dbReference>
<feature type="transmembrane region" description="Helical" evidence="7">
    <location>
        <begin position="347"/>
        <end position="369"/>
    </location>
</feature>
<dbReference type="SUPFAM" id="SSF103473">
    <property type="entry name" value="MFS general substrate transporter"/>
    <property type="match status" value="1"/>
</dbReference>
<keyword evidence="6 7" id="KW-0472">Membrane</keyword>
<dbReference type="RefSeq" id="WP_134718817.1">
    <property type="nucleotide sequence ID" value="NZ_SDKM01000022.1"/>
</dbReference>
<dbReference type="PANTHER" id="PTHR23513">
    <property type="entry name" value="INTEGRAL MEMBRANE EFFLUX PROTEIN-RELATED"/>
    <property type="match status" value="1"/>
</dbReference>
<feature type="transmembrane region" description="Helical" evidence="7">
    <location>
        <begin position="224"/>
        <end position="245"/>
    </location>
</feature>
<dbReference type="OrthoDB" id="145388at2"/>
<name>A0A4Q4Z9S9_9ACTN</name>
<organism evidence="9 10">
    <name type="scientific">Nocardioides guangzhouensis</name>
    <dbReference type="NCBI Taxonomy" id="2497878"/>
    <lineage>
        <taxon>Bacteria</taxon>
        <taxon>Bacillati</taxon>
        <taxon>Actinomycetota</taxon>
        <taxon>Actinomycetes</taxon>
        <taxon>Propionibacteriales</taxon>
        <taxon>Nocardioidaceae</taxon>
        <taxon>Nocardioides</taxon>
    </lineage>
</organism>
<evidence type="ECO:0000256" key="4">
    <source>
        <dbReference type="ARBA" id="ARBA00022692"/>
    </source>
</evidence>
<reference evidence="9 10" key="1">
    <citation type="submission" date="2019-01" db="EMBL/GenBank/DDBJ databases">
        <title>Nocardioides guangzhouensis sp. nov., an actinobacterium isolated from soil.</title>
        <authorList>
            <person name="Fu Y."/>
            <person name="Cai Y."/>
            <person name="Lin Z."/>
            <person name="Chen P."/>
        </authorList>
    </citation>
    <scope>NUCLEOTIDE SEQUENCE [LARGE SCALE GENOMIC DNA]</scope>
    <source>
        <strain evidence="9 10">130</strain>
    </source>
</reference>
<keyword evidence="5 7" id="KW-1133">Transmembrane helix</keyword>
<feature type="transmembrane region" description="Helical" evidence="7">
    <location>
        <begin position="48"/>
        <end position="70"/>
    </location>
</feature>
<dbReference type="InterPro" id="IPR036259">
    <property type="entry name" value="MFS_trans_sf"/>
</dbReference>
<evidence type="ECO:0000313" key="9">
    <source>
        <dbReference type="EMBL" id="RYP84632.1"/>
    </source>
</evidence>
<keyword evidence="4 7" id="KW-0812">Transmembrane</keyword>
<evidence type="ECO:0000256" key="3">
    <source>
        <dbReference type="ARBA" id="ARBA00022475"/>
    </source>
</evidence>
<accession>A0A4Q4Z9S9</accession>
<dbReference type="Pfam" id="PF05977">
    <property type="entry name" value="MFS_3"/>
    <property type="match status" value="1"/>
</dbReference>
<feature type="transmembrane region" description="Helical" evidence="7">
    <location>
        <begin position="257"/>
        <end position="278"/>
    </location>
</feature>
<evidence type="ECO:0000256" key="6">
    <source>
        <dbReference type="ARBA" id="ARBA00023136"/>
    </source>
</evidence>
<keyword evidence="2" id="KW-0813">Transport</keyword>
<keyword evidence="3" id="KW-1003">Cell membrane</keyword>
<dbReference type="Proteomes" id="UP000295198">
    <property type="component" value="Unassembled WGS sequence"/>
</dbReference>
<comment type="caution">
    <text evidence="9">The sequence shown here is derived from an EMBL/GenBank/DDBJ whole genome shotgun (WGS) entry which is preliminary data.</text>
</comment>
<feature type="transmembrane region" description="Helical" evidence="7">
    <location>
        <begin position="375"/>
        <end position="392"/>
    </location>
</feature>
<comment type="subcellular location">
    <subcellularLocation>
        <location evidence="1">Cell membrane</location>
        <topology evidence="1">Multi-pass membrane protein</topology>
    </subcellularLocation>
</comment>
<evidence type="ECO:0000256" key="5">
    <source>
        <dbReference type="ARBA" id="ARBA00022989"/>
    </source>
</evidence>
<dbReference type="EMBL" id="SDKM01000022">
    <property type="protein sequence ID" value="RYP84632.1"/>
    <property type="molecule type" value="Genomic_DNA"/>
</dbReference>
<dbReference type="GO" id="GO:0022857">
    <property type="term" value="F:transmembrane transporter activity"/>
    <property type="evidence" value="ECO:0007669"/>
    <property type="project" value="InterPro"/>
</dbReference>
<dbReference type="Gene3D" id="1.20.1250.20">
    <property type="entry name" value="MFS general substrate transporter like domains"/>
    <property type="match status" value="1"/>
</dbReference>